<dbReference type="Gene3D" id="1.20.5.500">
    <property type="entry name" value="Single helix bin"/>
    <property type="match status" value="1"/>
</dbReference>
<reference evidence="12" key="2">
    <citation type="submission" date="2025-08" db="UniProtKB">
        <authorList>
            <consortium name="Ensembl"/>
        </authorList>
    </citation>
    <scope>IDENTIFICATION</scope>
</reference>
<dbReference type="OrthoDB" id="2441647at2759"/>
<dbReference type="InterPro" id="IPR002957">
    <property type="entry name" value="Keratin_I"/>
</dbReference>
<dbReference type="KEGG" id="mdo:100616773"/>
<dbReference type="FunCoup" id="F7C2V3">
    <property type="interactions" value="48"/>
</dbReference>
<dbReference type="InterPro" id="IPR018039">
    <property type="entry name" value="IF_conserved"/>
</dbReference>
<dbReference type="InParanoid" id="F7C2V3"/>
<keyword evidence="1" id="KW-0416">Keratin</keyword>
<evidence type="ECO:0000259" key="11">
    <source>
        <dbReference type="PROSITE" id="PS51842"/>
    </source>
</evidence>
<dbReference type="FunFam" id="1.20.5.1160:FF:000002">
    <property type="entry name" value="Type I keratin 10"/>
    <property type="match status" value="1"/>
</dbReference>
<gene>
    <name evidence="12" type="primary">KRT20</name>
</gene>
<comment type="similarity">
    <text evidence="9">Belongs to the intermediate filament family.</text>
</comment>
<dbReference type="Gene3D" id="1.20.5.170">
    <property type="match status" value="1"/>
</dbReference>
<dbReference type="HOGENOM" id="CLU_012560_8_1_1"/>
<reference evidence="12 13" key="1">
    <citation type="journal article" date="2007" name="Nature">
        <title>Genome of the marsupial Monodelphis domestica reveals innovation in non-coding sequences.</title>
        <authorList>
            <person name="Mikkelsen T.S."/>
            <person name="Wakefield M.J."/>
            <person name="Aken B."/>
            <person name="Amemiya C.T."/>
            <person name="Chang J.L."/>
            <person name="Duke S."/>
            <person name="Garber M."/>
            <person name="Gentles A.J."/>
            <person name="Goodstadt L."/>
            <person name="Heger A."/>
            <person name="Jurka J."/>
            <person name="Kamal M."/>
            <person name="Mauceli E."/>
            <person name="Searle S.M."/>
            <person name="Sharpe T."/>
            <person name="Baker M.L."/>
            <person name="Batzer M.A."/>
            <person name="Benos P.V."/>
            <person name="Belov K."/>
            <person name="Clamp M."/>
            <person name="Cook A."/>
            <person name="Cuff J."/>
            <person name="Das R."/>
            <person name="Davidow L."/>
            <person name="Deakin J.E."/>
            <person name="Fazzari M.J."/>
            <person name="Glass J.L."/>
            <person name="Grabherr M."/>
            <person name="Greally J.M."/>
            <person name="Gu W."/>
            <person name="Hore T.A."/>
            <person name="Huttley G.A."/>
            <person name="Kleber M."/>
            <person name="Jirtle R.L."/>
            <person name="Koina E."/>
            <person name="Lee J.T."/>
            <person name="Mahony S."/>
            <person name="Marra M.A."/>
            <person name="Miller R.D."/>
            <person name="Nicholls R.D."/>
            <person name="Oda M."/>
            <person name="Papenfuss A.T."/>
            <person name="Parra Z.E."/>
            <person name="Pollock D.D."/>
            <person name="Ray D.A."/>
            <person name="Schein J.E."/>
            <person name="Speed T.P."/>
            <person name="Thompson K."/>
            <person name="VandeBerg J.L."/>
            <person name="Wade C.M."/>
            <person name="Walker J.A."/>
            <person name="Waters P.D."/>
            <person name="Webber C."/>
            <person name="Weidman J.R."/>
            <person name="Xie X."/>
            <person name="Zody M.C."/>
            <person name="Baldwin J."/>
            <person name="Abdouelleil A."/>
            <person name="Abdulkadir J."/>
            <person name="Abebe A."/>
            <person name="Abera B."/>
            <person name="Abreu J."/>
            <person name="Acer S.C."/>
            <person name="Aftuck L."/>
            <person name="Alexander A."/>
            <person name="An P."/>
            <person name="Anderson E."/>
            <person name="Anderson S."/>
            <person name="Arachi H."/>
            <person name="Azer M."/>
            <person name="Bachantsang P."/>
            <person name="Barry A."/>
            <person name="Bayul T."/>
            <person name="Berlin A."/>
            <person name="Bessette D."/>
            <person name="Bloom T."/>
            <person name="Bloom T."/>
            <person name="Boguslavskiy L."/>
            <person name="Bonnet C."/>
            <person name="Boukhgalter B."/>
            <person name="Bourzgui I."/>
            <person name="Brown A."/>
            <person name="Cahill P."/>
            <person name="Channer S."/>
            <person name="Cheshatsang Y."/>
            <person name="Chuda L."/>
            <person name="Citroen M."/>
            <person name="Collymore A."/>
            <person name="Cooke P."/>
            <person name="Costello M."/>
            <person name="D'Aco K."/>
            <person name="Daza R."/>
            <person name="De Haan G."/>
            <person name="DeGray S."/>
            <person name="DeMaso C."/>
            <person name="Dhargay N."/>
            <person name="Dooley K."/>
            <person name="Dooley E."/>
            <person name="Doricent M."/>
            <person name="Dorje P."/>
            <person name="Dorjee K."/>
            <person name="Dupes A."/>
            <person name="Elong R."/>
            <person name="Falk J."/>
            <person name="Farina A."/>
            <person name="Faro S."/>
            <person name="Ferguson D."/>
            <person name="Fisher S."/>
            <person name="Foley C.D."/>
            <person name="Franke A."/>
            <person name="Friedrich D."/>
            <person name="Gadbois L."/>
            <person name="Gearin G."/>
            <person name="Gearin C.R."/>
            <person name="Giannoukos G."/>
            <person name="Goode T."/>
            <person name="Graham J."/>
            <person name="Grandbois E."/>
            <person name="Grewal S."/>
            <person name="Gyaltsen K."/>
            <person name="Hafez N."/>
            <person name="Hagos B."/>
            <person name="Hall J."/>
            <person name="Henson C."/>
            <person name="Hollinger A."/>
            <person name="Honan T."/>
            <person name="Huard M.D."/>
            <person name="Hughes L."/>
            <person name="Hurhula B."/>
            <person name="Husby M.E."/>
            <person name="Kamat A."/>
            <person name="Kanga B."/>
            <person name="Kashin S."/>
            <person name="Khazanovich D."/>
            <person name="Kisner P."/>
            <person name="Lance K."/>
            <person name="Lara M."/>
            <person name="Lee W."/>
            <person name="Lennon N."/>
            <person name="Letendre F."/>
            <person name="LeVine R."/>
            <person name="Lipovsky A."/>
            <person name="Liu X."/>
            <person name="Liu J."/>
            <person name="Liu S."/>
            <person name="Lokyitsang T."/>
            <person name="Lokyitsang Y."/>
            <person name="Lubonja R."/>
            <person name="Lui A."/>
            <person name="MacDonald P."/>
            <person name="Magnisalis V."/>
            <person name="Maru K."/>
            <person name="Matthews C."/>
            <person name="McCusker W."/>
            <person name="McDonough S."/>
            <person name="Mehta T."/>
            <person name="Meldrim J."/>
            <person name="Meneus L."/>
            <person name="Mihai O."/>
            <person name="Mihalev A."/>
            <person name="Mihova T."/>
            <person name="Mittelman R."/>
            <person name="Mlenga V."/>
            <person name="Montmayeur A."/>
            <person name="Mulrain L."/>
            <person name="Navidi A."/>
            <person name="Naylor J."/>
            <person name="Negash T."/>
            <person name="Nguyen T."/>
            <person name="Nguyen N."/>
            <person name="Nicol R."/>
            <person name="Norbu C."/>
            <person name="Norbu N."/>
            <person name="Novod N."/>
            <person name="O'Neill B."/>
            <person name="Osman S."/>
            <person name="Markiewicz E."/>
            <person name="Oyono O.L."/>
            <person name="Patti C."/>
            <person name="Phunkhang P."/>
            <person name="Pierre F."/>
            <person name="Priest M."/>
            <person name="Raghuraman S."/>
            <person name="Rege F."/>
            <person name="Reyes R."/>
            <person name="Rise C."/>
            <person name="Rogov P."/>
            <person name="Ross K."/>
            <person name="Ryan E."/>
            <person name="Settipalli S."/>
            <person name="Shea T."/>
            <person name="Sherpa N."/>
            <person name="Shi L."/>
            <person name="Shih D."/>
            <person name="Sparrow T."/>
            <person name="Spaulding J."/>
            <person name="Stalker J."/>
            <person name="Stange-Thomann N."/>
            <person name="Stavropoulos S."/>
            <person name="Stone C."/>
            <person name="Strader C."/>
            <person name="Tesfaye S."/>
            <person name="Thomson T."/>
            <person name="Thoulutsang Y."/>
            <person name="Thoulutsang D."/>
            <person name="Topham K."/>
            <person name="Topping I."/>
            <person name="Tsamla T."/>
            <person name="Vassiliev H."/>
            <person name="Vo A."/>
            <person name="Wangchuk T."/>
            <person name="Wangdi T."/>
            <person name="Weiand M."/>
            <person name="Wilkinson J."/>
            <person name="Wilson A."/>
            <person name="Yadav S."/>
            <person name="Young G."/>
            <person name="Yu Q."/>
            <person name="Zembek L."/>
            <person name="Zhong D."/>
            <person name="Zimmer A."/>
            <person name="Zwirko Z."/>
            <person name="Jaffe D.B."/>
            <person name="Alvarez P."/>
            <person name="Brockman W."/>
            <person name="Butler J."/>
            <person name="Chin C."/>
            <person name="Gnerre S."/>
            <person name="MacCallum I."/>
            <person name="Graves J.A."/>
            <person name="Ponting C.P."/>
            <person name="Breen M."/>
            <person name="Samollow P.B."/>
            <person name="Lander E.S."/>
            <person name="Lindblad-Toh K."/>
        </authorList>
    </citation>
    <scope>NUCLEOTIDE SEQUENCE [LARGE SCALE GENOMIC DNA]</scope>
</reference>
<dbReference type="GO" id="GO:0045095">
    <property type="term" value="C:keratin filament"/>
    <property type="evidence" value="ECO:0000318"/>
    <property type="project" value="GO_Central"/>
</dbReference>
<evidence type="ECO:0000256" key="2">
    <source>
        <dbReference type="ARBA" id="ARBA00022754"/>
    </source>
</evidence>
<keyword evidence="13" id="KW-1185">Reference proteome</keyword>
<dbReference type="GO" id="GO:0045109">
    <property type="term" value="P:intermediate filament organization"/>
    <property type="evidence" value="ECO:0000318"/>
    <property type="project" value="GO_Central"/>
</dbReference>
<dbReference type="Bgee" id="ENSMODG00000013562">
    <property type="expression patterns" value="Expressed in skeletal muscle tissue and 2 other cell types or tissues"/>
</dbReference>
<dbReference type="GO" id="GO:0005856">
    <property type="term" value="C:cytoskeleton"/>
    <property type="evidence" value="ECO:0000318"/>
    <property type="project" value="GO_Central"/>
</dbReference>
<evidence type="ECO:0000313" key="12">
    <source>
        <dbReference type="Ensembl" id="ENSMODP00000016966.1"/>
    </source>
</evidence>
<evidence type="ECO:0000256" key="1">
    <source>
        <dbReference type="ARBA" id="ARBA00022744"/>
    </source>
</evidence>
<dbReference type="GO" id="GO:0002009">
    <property type="term" value="P:morphogenesis of an epithelium"/>
    <property type="evidence" value="ECO:0000318"/>
    <property type="project" value="GO_Central"/>
</dbReference>
<feature type="domain" description="IF rod" evidence="11">
    <location>
        <begin position="68"/>
        <end position="379"/>
    </location>
</feature>
<dbReference type="Ensembl" id="ENSMODT00000017280.3">
    <property type="protein sequence ID" value="ENSMODP00000016966.1"/>
    <property type="gene ID" value="ENSMODG00000013562.3"/>
</dbReference>
<dbReference type="GO" id="GO:0030280">
    <property type="term" value="F:structural constituent of skin epidermis"/>
    <property type="evidence" value="ECO:0000318"/>
    <property type="project" value="GO_Central"/>
</dbReference>
<proteinExistence type="inferred from homology"/>
<dbReference type="GO" id="GO:0005829">
    <property type="term" value="C:cytosol"/>
    <property type="evidence" value="ECO:0007669"/>
    <property type="project" value="Ensembl"/>
</dbReference>
<dbReference type="FunFam" id="1.20.5.170:FF:000002">
    <property type="entry name" value="Type I keratin KA11"/>
    <property type="match status" value="1"/>
</dbReference>
<dbReference type="GO" id="GO:0030855">
    <property type="term" value="P:epithelial cell differentiation"/>
    <property type="evidence" value="ECO:0000318"/>
    <property type="project" value="GO_Central"/>
</dbReference>
<dbReference type="PROSITE" id="PS51842">
    <property type="entry name" value="IF_ROD_2"/>
    <property type="match status" value="1"/>
</dbReference>
<dbReference type="CTD" id="54474"/>
<dbReference type="Pfam" id="PF00038">
    <property type="entry name" value="Filament"/>
    <property type="match status" value="1"/>
</dbReference>
<evidence type="ECO:0000256" key="9">
    <source>
        <dbReference type="RuleBase" id="RU000685"/>
    </source>
</evidence>
<comment type="subunit">
    <text evidence="5">Heterotetramer of two type I and two type II keratins. Associates with KRT8.</text>
</comment>
<keyword evidence="3 10" id="KW-0175">Coiled coil</keyword>
<protein>
    <recommendedName>
        <fullName evidence="6">Keratin, type I cytoskeletal 20</fullName>
    </recommendedName>
    <alternativeName>
        <fullName evidence="7">Cytokeratin-20</fullName>
    </alternativeName>
    <alternativeName>
        <fullName evidence="8">Keratin-20</fullName>
    </alternativeName>
</protein>
<dbReference type="AlphaFoldDB" id="F7C2V3"/>
<keyword evidence="2 9" id="KW-0403">Intermediate filament</keyword>
<dbReference type="PANTHER" id="PTHR23239">
    <property type="entry name" value="INTERMEDIATE FILAMENT"/>
    <property type="match status" value="1"/>
</dbReference>
<evidence type="ECO:0000256" key="3">
    <source>
        <dbReference type="ARBA" id="ARBA00023054"/>
    </source>
</evidence>
<evidence type="ECO:0000256" key="8">
    <source>
        <dbReference type="ARBA" id="ARBA00042487"/>
    </source>
</evidence>
<evidence type="ECO:0000256" key="5">
    <source>
        <dbReference type="ARBA" id="ARBA00038712"/>
    </source>
</evidence>
<evidence type="ECO:0000256" key="4">
    <source>
        <dbReference type="ARBA" id="ARBA00037685"/>
    </source>
</evidence>
<dbReference type="Proteomes" id="UP000002280">
    <property type="component" value="Chromosome 2"/>
</dbReference>
<feature type="coiled-coil region" evidence="10">
    <location>
        <begin position="249"/>
        <end position="318"/>
    </location>
</feature>
<dbReference type="GO" id="GO:0009267">
    <property type="term" value="P:cellular response to starvation"/>
    <property type="evidence" value="ECO:0007669"/>
    <property type="project" value="Ensembl"/>
</dbReference>
<dbReference type="GeneID" id="100616773"/>
<evidence type="ECO:0000313" key="13">
    <source>
        <dbReference type="Proteomes" id="UP000002280"/>
    </source>
</evidence>
<dbReference type="GO" id="GO:0050708">
    <property type="term" value="P:regulation of protein secretion"/>
    <property type="evidence" value="ECO:0007669"/>
    <property type="project" value="Ensembl"/>
</dbReference>
<feature type="coiled-coil region" evidence="10">
    <location>
        <begin position="72"/>
        <end position="106"/>
    </location>
</feature>
<organism evidence="12 13">
    <name type="scientific">Monodelphis domestica</name>
    <name type="common">Gray short-tailed opossum</name>
    <dbReference type="NCBI Taxonomy" id="13616"/>
    <lineage>
        <taxon>Eukaryota</taxon>
        <taxon>Metazoa</taxon>
        <taxon>Chordata</taxon>
        <taxon>Craniata</taxon>
        <taxon>Vertebrata</taxon>
        <taxon>Euteleostomi</taxon>
        <taxon>Mammalia</taxon>
        <taxon>Metatheria</taxon>
        <taxon>Didelphimorphia</taxon>
        <taxon>Didelphidae</taxon>
        <taxon>Monodelphis</taxon>
    </lineage>
</organism>
<evidence type="ECO:0000256" key="7">
    <source>
        <dbReference type="ARBA" id="ARBA00041717"/>
    </source>
</evidence>
<dbReference type="SMART" id="SM01391">
    <property type="entry name" value="Filament"/>
    <property type="match status" value="1"/>
</dbReference>
<dbReference type="PANTHER" id="PTHR23239:SF167">
    <property type="entry name" value="KERATIN, TYPE I CYTOSKELETAL 20"/>
    <property type="match status" value="1"/>
</dbReference>
<dbReference type="STRING" id="13616.ENSMODP00000016966"/>
<comment type="function">
    <text evidence="4">Plays a significant role in maintaining keratin filament organization in intestinal epithelia. When phosphorylated, plays a role in the secretion of mucin in the small intestine.</text>
</comment>
<sequence length="423" mass="48908">MDFPLGNFRRSSSSSQLGLNMNVAAFKKRAVANLYSPSVYGGAGGQGTRISQASYEARFGGNTFSGDEKLAMQNLNDRLANYLEKVRNLEQSNSKLDLQIRQWHEKNSSFISPDHSTYYKTIEDLRSQIKAAQLANARCLLQLDNYKLTIEDFRLKYESEYGMRMTVEADLQGLKKVFDDLTLRKTDLEVQIENKSEDLVFLKKNHEEEIAVLHRQLGKTVNVEVDSSPGQDLGTIMNEMRNKYETMAQKYHEEARAQFEKQIKMLQEEVTVNTTEIRTNEVQVTELRRKHQSLEIELQSLLSMKQSFERALEETKARYGLLLKQNQELIHSVETQLMKVRTETERQNEEYKNLFNITTYLEMEIATYRRLLEGEDIGKIEALQAETGDIKEITKIRKIKTFVEERVGGKVVSSEVKEIEEKI</sequence>
<dbReference type="SUPFAM" id="SSF64593">
    <property type="entry name" value="Intermediate filament protein, coiled coil region"/>
    <property type="match status" value="2"/>
</dbReference>
<accession>F7C2V3</accession>
<name>F7C2V3_MONDO</name>
<evidence type="ECO:0000256" key="6">
    <source>
        <dbReference type="ARBA" id="ARBA00040318"/>
    </source>
</evidence>
<reference evidence="12" key="3">
    <citation type="submission" date="2025-09" db="UniProtKB">
        <authorList>
            <consortium name="Ensembl"/>
        </authorList>
    </citation>
    <scope>IDENTIFICATION</scope>
</reference>
<dbReference type="GeneTree" id="ENSGT00940000161855"/>
<dbReference type="PRINTS" id="PR01248">
    <property type="entry name" value="TYPE1KERATIN"/>
</dbReference>
<dbReference type="eggNOG" id="ENOG502QUY3">
    <property type="taxonomic scope" value="Eukaryota"/>
</dbReference>
<dbReference type="RefSeq" id="XP_007482310.1">
    <property type="nucleotide sequence ID" value="XM_007482248.3"/>
</dbReference>
<dbReference type="OMA" id="LGTIMNE"/>
<dbReference type="InterPro" id="IPR039008">
    <property type="entry name" value="IF_rod_dom"/>
</dbReference>
<evidence type="ECO:0000256" key="10">
    <source>
        <dbReference type="SAM" id="Coils"/>
    </source>
</evidence>
<dbReference type="Gene3D" id="1.20.5.1160">
    <property type="entry name" value="Vasodilator-stimulated phosphoprotein"/>
    <property type="match status" value="1"/>
</dbReference>
<dbReference type="PROSITE" id="PS00226">
    <property type="entry name" value="IF_ROD_1"/>
    <property type="match status" value="1"/>
</dbReference>
<feature type="coiled-coil region" evidence="10">
    <location>
        <begin position="178"/>
        <end position="205"/>
    </location>
</feature>